<dbReference type="SUPFAM" id="SSF52833">
    <property type="entry name" value="Thioredoxin-like"/>
    <property type="match status" value="1"/>
</dbReference>
<keyword evidence="1" id="KW-0802">TPR repeat</keyword>
<organism evidence="3 4">
    <name type="scientific">Cytobacillus spartinae</name>
    <dbReference type="NCBI Taxonomy" id="3299023"/>
    <lineage>
        <taxon>Bacteria</taxon>
        <taxon>Bacillati</taxon>
        <taxon>Bacillota</taxon>
        <taxon>Bacilli</taxon>
        <taxon>Bacillales</taxon>
        <taxon>Bacillaceae</taxon>
        <taxon>Cytobacillus</taxon>
    </lineage>
</organism>
<gene>
    <name evidence="3" type="ORF">ACFYKX_20365</name>
</gene>
<sequence>MPVWHEFYQKHKGNSFEILSVAVDLRGAEVVKEYTEGQEFTTVIDSENLLANYFGFKIVPNGIFIDEEGTIRLVKEGFHVDKEEHTSAIESLIKGEAETVELKDTYYNHQNKNSMEIQLSQTKFKLAQEYTKSNRKEEALKELDEALALDPENFLIRKQRWYIRHPEKFSPTIDVEWQQEQLKMEKEQEAKQNMDDCGPDGCKIPGT</sequence>
<dbReference type="InterPro" id="IPR019734">
    <property type="entry name" value="TPR_rpt"/>
</dbReference>
<keyword evidence="4" id="KW-1185">Reference proteome</keyword>
<dbReference type="PROSITE" id="PS50005">
    <property type="entry name" value="TPR"/>
    <property type="match status" value="1"/>
</dbReference>
<dbReference type="SUPFAM" id="SSF48452">
    <property type="entry name" value="TPR-like"/>
    <property type="match status" value="1"/>
</dbReference>
<accession>A0ABW6KFD5</accession>
<dbReference type="InterPro" id="IPR011990">
    <property type="entry name" value="TPR-like_helical_dom_sf"/>
</dbReference>
<dbReference type="Gene3D" id="1.25.40.10">
    <property type="entry name" value="Tetratricopeptide repeat domain"/>
    <property type="match status" value="1"/>
</dbReference>
<feature type="repeat" description="TPR" evidence="1">
    <location>
        <begin position="120"/>
        <end position="153"/>
    </location>
</feature>
<comment type="caution">
    <text evidence="3">The sequence shown here is derived from an EMBL/GenBank/DDBJ whole genome shotgun (WGS) entry which is preliminary data.</text>
</comment>
<reference evidence="3 4" key="1">
    <citation type="submission" date="2024-08" db="EMBL/GenBank/DDBJ databases">
        <title>Two novel Cytobacillus novel species.</title>
        <authorList>
            <person name="Liu G."/>
        </authorList>
    </citation>
    <scope>NUCLEOTIDE SEQUENCE [LARGE SCALE GENOMIC DNA]</scope>
    <source>
        <strain evidence="3 4">FJAT-54145</strain>
    </source>
</reference>
<evidence type="ECO:0000256" key="2">
    <source>
        <dbReference type="SAM" id="MobiDB-lite"/>
    </source>
</evidence>
<evidence type="ECO:0000256" key="1">
    <source>
        <dbReference type="PROSITE-ProRule" id="PRU00339"/>
    </source>
</evidence>
<protein>
    <submittedName>
        <fullName evidence="3">Thioredoxin family protein</fullName>
    </submittedName>
</protein>
<feature type="region of interest" description="Disordered" evidence="2">
    <location>
        <begin position="186"/>
        <end position="207"/>
    </location>
</feature>
<evidence type="ECO:0000313" key="3">
    <source>
        <dbReference type="EMBL" id="MFE8702966.1"/>
    </source>
</evidence>
<dbReference type="Gene3D" id="3.40.30.10">
    <property type="entry name" value="Glutaredoxin"/>
    <property type="match status" value="1"/>
</dbReference>
<dbReference type="Proteomes" id="UP001601059">
    <property type="component" value="Unassembled WGS sequence"/>
</dbReference>
<evidence type="ECO:0000313" key="4">
    <source>
        <dbReference type="Proteomes" id="UP001601059"/>
    </source>
</evidence>
<proteinExistence type="predicted"/>
<name>A0ABW6KFD5_9BACI</name>
<dbReference type="InterPro" id="IPR036249">
    <property type="entry name" value="Thioredoxin-like_sf"/>
</dbReference>
<dbReference type="RefSeq" id="WP_389363101.1">
    <property type="nucleotide sequence ID" value="NZ_JBIACK010000012.1"/>
</dbReference>
<dbReference type="EMBL" id="JBIACK010000012">
    <property type="protein sequence ID" value="MFE8702966.1"/>
    <property type="molecule type" value="Genomic_DNA"/>
</dbReference>